<evidence type="ECO:0008006" key="3">
    <source>
        <dbReference type="Google" id="ProtNLM"/>
    </source>
</evidence>
<gene>
    <name evidence="1" type="ORF">H3H32_02270</name>
</gene>
<dbReference type="RefSeq" id="WP_182461061.1">
    <property type="nucleotide sequence ID" value="NZ_CP059732.1"/>
</dbReference>
<dbReference type="PROSITE" id="PS51257">
    <property type="entry name" value="PROKAR_LIPOPROTEIN"/>
    <property type="match status" value="1"/>
</dbReference>
<name>A0A7G5GY62_9BACT</name>
<evidence type="ECO:0000313" key="1">
    <source>
        <dbReference type="EMBL" id="QMW03804.1"/>
    </source>
</evidence>
<reference evidence="1 2" key="1">
    <citation type="submission" date="2020-07" db="EMBL/GenBank/DDBJ databases">
        <title>Spirosoma foliorum sp. nov., isolated from the leaves on the Nejang mountain Korea, Republic of.</title>
        <authorList>
            <person name="Ho H."/>
            <person name="Lee Y.-J."/>
            <person name="Nurcahyanto D.-A."/>
            <person name="Kim S.-G."/>
        </authorList>
    </citation>
    <scope>NUCLEOTIDE SEQUENCE [LARGE SCALE GENOMIC DNA]</scope>
    <source>
        <strain evidence="1 2">PL0136</strain>
    </source>
</reference>
<dbReference type="EMBL" id="CP059732">
    <property type="protein sequence ID" value="QMW03804.1"/>
    <property type="molecule type" value="Genomic_DNA"/>
</dbReference>
<keyword evidence="2" id="KW-1185">Reference proteome</keyword>
<dbReference type="KEGG" id="sfol:H3H32_02270"/>
<protein>
    <recommendedName>
        <fullName evidence="3">Lipoprotein</fullName>
    </recommendedName>
</protein>
<evidence type="ECO:0000313" key="2">
    <source>
        <dbReference type="Proteomes" id="UP000515369"/>
    </source>
</evidence>
<dbReference type="Proteomes" id="UP000515369">
    <property type="component" value="Chromosome"/>
</dbReference>
<sequence length="143" mass="15568">MNIARLYTCSLLMIALFGSCQKKDDPQATNCQPPATLIAKAPCESGYPGAQLVASNYAGGSFSQFIYYIFVQKDTLSNNLTKGSYANASNEQIIISETVLKDAPKFVVQVTINCNGKDLPSKYFAFVKRPTANSGCYAWALQN</sequence>
<organism evidence="1 2">
    <name type="scientific">Spirosoma foliorum</name>
    <dbReference type="NCBI Taxonomy" id="2710596"/>
    <lineage>
        <taxon>Bacteria</taxon>
        <taxon>Pseudomonadati</taxon>
        <taxon>Bacteroidota</taxon>
        <taxon>Cytophagia</taxon>
        <taxon>Cytophagales</taxon>
        <taxon>Cytophagaceae</taxon>
        <taxon>Spirosoma</taxon>
    </lineage>
</organism>
<dbReference type="AlphaFoldDB" id="A0A7G5GY62"/>
<accession>A0A7G5GY62</accession>
<proteinExistence type="predicted"/>